<dbReference type="PANTHER" id="PTHR20854">
    <property type="entry name" value="INOSITOL MONOPHOSPHATASE"/>
    <property type="match status" value="1"/>
</dbReference>
<evidence type="ECO:0000256" key="3">
    <source>
        <dbReference type="ARBA" id="ARBA00022801"/>
    </source>
</evidence>
<comment type="cofactor">
    <cofactor evidence="1 5">
        <name>Mg(2+)</name>
        <dbReference type="ChEBI" id="CHEBI:18420"/>
    </cofactor>
</comment>
<dbReference type="EC" id="3.1.3.15" evidence="4"/>
<dbReference type="GO" id="GO:0046872">
    <property type="term" value="F:metal ion binding"/>
    <property type="evidence" value="ECO:0007669"/>
    <property type="project" value="UniProtKB-KW"/>
</dbReference>
<feature type="binding site" evidence="5">
    <location>
        <position position="84"/>
    </location>
    <ligand>
        <name>Mg(2+)</name>
        <dbReference type="ChEBI" id="CHEBI:18420"/>
        <label>1</label>
        <note>catalytic</note>
    </ligand>
</feature>
<evidence type="ECO:0000256" key="5">
    <source>
        <dbReference type="PIRSR" id="PIRSR600760-2"/>
    </source>
</evidence>
<keyword evidence="5" id="KW-0460">Magnesium</keyword>
<dbReference type="Gene3D" id="3.30.540.10">
    <property type="entry name" value="Fructose-1,6-Bisphosphatase, subunit A, domain 1"/>
    <property type="match status" value="1"/>
</dbReference>
<evidence type="ECO:0000313" key="7">
    <source>
        <dbReference type="Proteomes" id="UP000548978"/>
    </source>
</evidence>
<dbReference type="GO" id="GO:0004401">
    <property type="term" value="F:histidinol-phosphatase activity"/>
    <property type="evidence" value="ECO:0007669"/>
    <property type="project" value="UniProtKB-UniRule"/>
</dbReference>
<dbReference type="GO" id="GO:0006020">
    <property type="term" value="P:inositol metabolic process"/>
    <property type="evidence" value="ECO:0007669"/>
    <property type="project" value="TreeGrafter"/>
</dbReference>
<sequence>MTAHEAFALELARVAAGVTLPLFRTGAVAEDKGEPGAFDPVTEADRGAEAAMRRLIESTFPDHGVVGEEYGADRPDAEWVWVLDPVDGTRAFVAGLPLWTTLIGLTHQGRPVVGAVAQPYLDEVFLGGPSGARCVARGTDTPIATRACPRLNDAVISTTDPDIFTGAELGAWRQVRATARLARLGCDAYAYAMLASGHIDLVAETALKPWDWTALVALVEAAGGTVTDWLGNTPKDDGRILAVGDDALTEQALLTLRRAVS</sequence>
<dbReference type="EMBL" id="JACIJB010000005">
    <property type="protein sequence ID" value="MBB5660728.1"/>
    <property type="molecule type" value="Genomic_DNA"/>
</dbReference>
<dbReference type="Gene3D" id="3.40.190.80">
    <property type="match status" value="1"/>
</dbReference>
<feature type="binding site" evidence="5">
    <location>
        <position position="87"/>
    </location>
    <ligand>
        <name>Mg(2+)</name>
        <dbReference type="ChEBI" id="CHEBI:18420"/>
        <label>1</label>
        <note>catalytic</note>
    </ligand>
</feature>
<dbReference type="Proteomes" id="UP000548978">
    <property type="component" value="Unassembled WGS sequence"/>
</dbReference>
<proteinExistence type="inferred from homology"/>
<reference evidence="6 7" key="1">
    <citation type="submission" date="2020-08" db="EMBL/GenBank/DDBJ databases">
        <title>Genomic Encyclopedia of Type Strains, Phase IV (KMG-IV): sequencing the most valuable type-strain genomes for metagenomic binning, comparative biology and taxonomic classification.</title>
        <authorList>
            <person name="Goeker M."/>
        </authorList>
    </citation>
    <scope>NUCLEOTIDE SEQUENCE [LARGE SCALE GENOMIC DNA]</scope>
    <source>
        <strain evidence="6 7">DSM 24448</strain>
    </source>
</reference>
<feature type="binding site" evidence="5">
    <location>
        <position position="68"/>
    </location>
    <ligand>
        <name>Mg(2+)</name>
        <dbReference type="ChEBI" id="CHEBI:18420"/>
        <label>1</label>
        <note>catalytic</note>
    </ligand>
</feature>
<comment type="similarity">
    <text evidence="2">Belongs to the inositol monophosphatase superfamily.</text>
</comment>
<dbReference type="SUPFAM" id="SSF56655">
    <property type="entry name" value="Carbohydrate phosphatase"/>
    <property type="match status" value="1"/>
</dbReference>
<dbReference type="Pfam" id="PF00459">
    <property type="entry name" value="Inositol_P"/>
    <property type="match status" value="1"/>
</dbReference>
<dbReference type="PANTHER" id="PTHR20854:SF4">
    <property type="entry name" value="INOSITOL-1-MONOPHOSPHATASE-RELATED"/>
    <property type="match status" value="1"/>
</dbReference>
<evidence type="ECO:0000256" key="1">
    <source>
        <dbReference type="ARBA" id="ARBA00001946"/>
    </source>
</evidence>
<dbReference type="NCBIfam" id="TIGR02067">
    <property type="entry name" value="his_9_HisN"/>
    <property type="match status" value="1"/>
</dbReference>
<dbReference type="GO" id="GO:0007165">
    <property type="term" value="P:signal transduction"/>
    <property type="evidence" value="ECO:0007669"/>
    <property type="project" value="TreeGrafter"/>
</dbReference>
<keyword evidence="7" id="KW-1185">Reference proteome</keyword>
<accession>A0A7W9E784</accession>
<dbReference type="GO" id="GO:0008934">
    <property type="term" value="F:inositol monophosphate 1-phosphatase activity"/>
    <property type="evidence" value="ECO:0007669"/>
    <property type="project" value="TreeGrafter"/>
</dbReference>
<gene>
    <name evidence="6" type="ORF">FHS65_001479</name>
</gene>
<name>A0A7W9E784_9CAUL</name>
<evidence type="ECO:0000313" key="6">
    <source>
        <dbReference type="EMBL" id="MBB5660728.1"/>
    </source>
</evidence>
<dbReference type="GO" id="GO:0000105">
    <property type="term" value="P:L-histidine biosynthetic process"/>
    <property type="evidence" value="ECO:0007669"/>
    <property type="project" value="UniProtKB-UniRule"/>
</dbReference>
<dbReference type="AlphaFoldDB" id="A0A7W9E784"/>
<dbReference type="PRINTS" id="PR00377">
    <property type="entry name" value="IMPHPHTASES"/>
</dbReference>
<keyword evidence="3" id="KW-0378">Hydrolase</keyword>
<dbReference type="OrthoDB" id="9785695at2"/>
<dbReference type="RefSeq" id="WP_123287985.1">
    <property type="nucleotide sequence ID" value="NZ_JACIJB010000005.1"/>
</dbReference>
<keyword evidence="5" id="KW-0479">Metal-binding</keyword>
<organism evidence="6 7">
    <name type="scientific">Brevundimonas halotolerans</name>
    <dbReference type="NCBI Taxonomy" id="69670"/>
    <lineage>
        <taxon>Bacteria</taxon>
        <taxon>Pseudomonadati</taxon>
        <taxon>Pseudomonadota</taxon>
        <taxon>Alphaproteobacteria</taxon>
        <taxon>Caulobacterales</taxon>
        <taxon>Caulobacteraceae</taxon>
        <taxon>Brevundimonas</taxon>
    </lineage>
</organism>
<feature type="binding site" evidence="5">
    <location>
        <position position="211"/>
    </location>
    <ligand>
        <name>Mg(2+)</name>
        <dbReference type="ChEBI" id="CHEBI:18420"/>
        <label>1</label>
        <note>catalytic</note>
    </ligand>
</feature>
<dbReference type="InterPro" id="IPR000760">
    <property type="entry name" value="Inositol_monophosphatase-like"/>
</dbReference>
<dbReference type="InterPro" id="IPR011809">
    <property type="entry name" value="His_9_proposed"/>
</dbReference>
<evidence type="ECO:0000256" key="4">
    <source>
        <dbReference type="NCBIfam" id="TIGR02067"/>
    </source>
</evidence>
<evidence type="ECO:0000256" key="2">
    <source>
        <dbReference type="ARBA" id="ARBA00009759"/>
    </source>
</evidence>
<comment type="caution">
    <text evidence="6">The sequence shown here is derived from an EMBL/GenBank/DDBJ whole genome shotgun (WGS) entry which is preliminary data.</text>
</comment>
<protein>
    <recommendedName>
        <fullName evidence="4">Histidinol-phosphatase</fullName>
        <ecNumber evidence="4">3.1.3.15</ecNumber>
    </recommendedName>
</protein>
<dbReference type="CDD" id="cd01641">
    <property type="entry name" value="Bacterial_IMPase_like_1"/>
    <property type="match status" value="1"/>
</dbReference>
<dbReference type="FunFam" id="3.30.540.10:FF:000030">
    <property type="entry name" value="Inositol monophosphatase"/>
    <property type="match status" value="1"/>
</dbReference>